<name>A0ABX2PAW8_9RHOB</name>
<feature type="coiled-coil region" evidence="1">
    <location>
        <begin position="50"/>
        <end position="77"/>
    </location>
</feature>
<evidence type="ECO:0000256" key="3">
    <source>
        <dbReference type="SAM" id="SignalP"/>
    </source>
</evidence>
<evidence type="ECO:0000313" key="4">
    <source>
        <dbReference type="EMBL" id="NVO26251.1"/>
    </source>
</evidence>
<feature type="chain" id="PRO_5047347701" evidence="3">
    <location>
        <begin position="29"/>
        <end position="188"/>
    </location>
</feature>
<accession>A0ABX2PAW8</accession>
<keyword evidence="3" id="KW-0732">Signal</keyword>
<keyword evidence="1" id="KW-0175">Coiled coil</keyword>
<organism evidence="4 5">
    <name type="scientific">Donghicola mangrovi</name>
    <dbReference type="NCBI Taxonomy" id="2729614"/>
    <lineage>
        <taxon>Bacteria</taxon>
        <taxon>Pseudomonadati</taxon>
        <taxon>Pseudomonadota</taxon>
        <taxon>Alphaproteobacteria</taxon>
        <taxon>Rhodobacterales</taxon>
        <taxon>Roseobacteraceae</taxon>
        <taxon>Donghicola</taxon>
    </lineage>
</organism>
<proteinExistence type="predicted"/>
<feature type="region of interest" description="Disordered" evidence="2">
    <location>
        <begin position="99"/>
        <end position="122"/>
    </location>
</feature>
<evidence type="ECO:0000256" key="1">
    <source>
        <dbReference type="SAM" id="Coils"/>
    </source>
</evidence>
<keyword evidence="5" id="KW-1185">Reference proteome</keyword>
<evidence type="ECO:0000256" key="2">
    <source>
        <dbReference type="SAM" id="MobiDB-lite"/>
    </source>
</evidence>
<dbReference type="RefSeq" id="WP_176852647.1">
    <property type="nucleotide sequence ID" value="NZ_JABCJD010000001.1"/>
</dbReference>
<sequence length="188" mass="21252">MKQMRKALSTLTLSVALLTAGGVHPVQAAENDQALRTLAGIAALAGIALAVNNANRANEAEEQAQKYKEKYKNERDQHTQYQPYPVHDRWQQPAPQRWDYIQPPAHHSQRPQYQQPQRSKALPRSCLKVVDSPRGDQVIYGLSCLDNAGVRLRDLPNECFRSVRIKDGNVRGYEPRCLSKNGVELSRR</sequence>
<evidence type="ECO:0000313" key="5">
    <source>
        <dbReference type="Proteomes" id="UP000523601"/>
    </source>
</evidence>
<dbReference type="Proteomes" id="UP000523601">
    <property type="component" value="Unassembled WGS sequence"/>
</dbReference>
<reference evidence="4 5" key="1">
    <citation type="submission" date="2020-04" db="EMBL/GenBank/DDBJ databases">
        <title>Donghicola sp., a member of the Rhodobacteraceae family isolated from mangrove forest in Thailand.</title>
        <authorList>
            <person name="Charoenyingcharoen P."/>
            <person name="Yukphan P."/>
        </authorList>
    </citation>
    <scope>NUCLEOTIDE SEQUENCE [LARGE SCALE GENOMIC DNA]</scope>
    <source>
        <strain evidence="4 5">C2-DW-16</strain>
    </source>
</reference>
<dbReference type="EMBL" id="JABCJD010000001">
    <property type="protein sequence ID" value="NVO26251.1"/>
    <property type="molecule type" value="Genomic_DNA"/>
</dbReference>
<gene>
    <name evidence="4" type="ORF">HJ526_02370</name>
</gene>
<protein>
    <submittedName>
        <fullName evidence="4">Uncharacterized protein</fullName>
    </submittedName>
</protein>
<feature type="compositionally biased region" description="Low complexity" evidence="2">
    <location>
        <begin position="110"/>
        <end position="119"/>
    </location>
</feature>
<feature type="signal peptide" evidence="3">
    <location>
        <begin position="1"/>
        <end position="28"/>
    </location>
</feature>
<comment type="caution">
    <text evidence="4">The sequence shown here is derived from an EMBL/GenBank/DDBJ whole genome shotgun (WGS) entry which is preliminary data.</text>
</comment>